<protein>
    <recommendedName>
        <fullName evidence="1">BHLH domain-containing protein</fullName>
    </recommendedName>
</protein>
<evidence type="ECO:0000259" key="1">
    <source>
        <dbReference type="PROSITE" id="PS50888"/>
    </source>
</evidence>
<accession>A0ABP0F1Z1</accession>
<gene>
    <name evidence="2" type="ORF">CVLEPA_LOCUS3496</name>
</gene>
<evidence type="ECO:0000313" key="3">
    <source>
        <dbReference type="Proteomes" id="UP001642483"/>
    </source>
</evidence>
<feature type="domain" description="BHLH" evidence="1">
    <location>
        <begin position="2"/>
        <end position="53"/>
    </location>
</feature>
<evidence type="ECO:0000313" key="2">
    <source>
        <dbReference type="EMBL" id="CAK8673734.1"/>
    </source>
</evidence>
<dbReference type="InterPro" id="IPR036638">
    <property type="entry name" value="HLH_DNA-bd_sf"/>
</dbReference>
<proteinExistence type="predicted"/>
<dbReference type="PROSITE" id="PS50888">
    <property type="entry name" value="BHLH"/>
    <property type="match status" value="1"/>
</dbReference>
<dbReference type="Gene3D" id="4.10.280.10">
    <property type="entry name" value="Helix-loop-helix DNA-binding domain"/>
    <property type="match status" value="1"/>
</dbReference>
<dbReference type="SUPFAM" id="SSF47459">
    <property type="entry name" value="HLH, helix-loop-helix DNA-binding domain"/>
    <property type="match status" value="1"/>
</dbReference>
<name>A0ABP0F1Z1_CLALP</name>
<dbReference type="Proteomes" id="UP001642483">
    <property type="component" value="Unassembled WGS sequence"/>
</dbReference>
<reference evidence="2 3" key="1">
    <citation type="submission" date="2024-02" db="EMBL/GenBank/DDBJ databases">
        <authorList>
            <person name="Daric V."/>
            <person name="Darras S."/>
        </authorList>
    </citation>
    <scope>NUCLEOTIDE SEQUENCE [LARGE SCALE GENOMIC DNA]</scope>
</reference>
<comment type="caution">
    <text evidence="2">The sequence shown here is derived from an EMBL/GenBank/DDBJ whole genome shotgun (WGS) entry which is preliminary data.</text>
</comment>
<dbReference type="Pfam" id="PF00010">
    <property type="entry name" value="HLH"/>
    <property type="match status" value="1"/>
</dbReference>
<organism evidence="2 3">
    <name type="scientific">Clavelina lepadiformis</name>
    <name type="common">Light-bulb sea squirt</name>
    <name type="synonym">Ascidia lepadiformis</name>
    <dbReference type="NCBI Taxonomy" id="159417"/>
    <lineage>
        <taxon>Eukaryota</taxon>
        <taxon>Metazoa</taxon>
        <taxon>Chordata</taxon>
        <taxon>Tunicata</taxon>
        <taxon>Ascidiacea</taxon>
        <taxon>Aplousobranchia</taxon>
        <taxon>Clavelinidae</taxon>
        <taxon>Clavelina</taxon>
    </lineage>
</organism>
<sequence>MDINYNSFLLFKNSRKRINTSLEQLRTLLPYSVNMKKDMASLLEQTVEYINIMHTVLNEDKPACLNKVYLAYRQKTDEIESFHKTFKKSMPKRMKTDLGCSWSQPCHHSYPGPIIPDIDIDPYLKHSCSTSSYYDQAPSRINAWQPPQRVSDSFLQNQPCFSGQNQNQFLSIQHHSMNPRAPYYTTCNIPTKQLEVGTLLESTPGSSSYTEQQETGKTNIVAKINPWQSANSFTLQKEMPFYDENNNSTDCCEGPATNSPHSDLKEEKNSQAAVAISSVTQIPAITTKYDESTSIQNATCDITNVALATGILKSQPSPKTDAHGSPEIYFTGGHSCSASANPYPAISSWMTSCPLPSMSLNQNFQVVTSHPPTSCEAIATSENTSSTFTFTHNTDLSVVSHDGK</sequence>
<dbReference type="EMBL" id="CAWYQH010000002">
    <property type="protein sequence ID" value="CAK8673734.1"/>
    <property type="molecule type" value="Genomic_DNA"/>
</dbReference>
<dbReference type="InterPro" id="IPR011598">
    <property type="entry name" value="bHLH_dom"/>
</dbReference>
<keyword evidence="3" id="KW-1185">Reference proteome</keyword>
<dbReference type="SMART" id="SM00353">
    <property type="entry name" value="HLH"/>
    <property type="match status" value="1"/>
</dbReference>